<keyword evidence="3" id="KW-0862">Zinc</keyword>
<dbReference type="PANTHER" id="PTHR25462">
    <property type="entry name" value="BONUS, ISOFORM C-RELATED"/>
    <property type="match status" value="1"/>
</dbReference>
<keyword evidence="2 4" id="KW-0863">Zinc-finger</keyword>
<proteinExistence type="predicted"/>
<dbReference type="Pfam" id="PF00628">
    <property type="entry name" value="PHD"/>
    <property type="match status" value="1"/>
</dbReference>
<evidence type="ECO:0000256" key="3">
    <source>
        <dbReference type="ARBA" id="ARBA00022833"/>
    </source>
</evidence>
<dbReference type="Gene3D" id="3.30.40.10">
    <property type="entry name" value="Zinc/RING finger domain, C3HC4 (zinc finger)"/>
    <property type="match status" value="1"/>
</dbReference>
<dbReference type="InterPro" id="IPR000315">
    <property type="entry name" value="Znf_B-box"/>
</dbReference>
<evidence type="ECO:0000313" key="8">
    <source>
        <dbReference type="EMBL" id="CAL8137378.1"/>
    </source>
</evidence>
<dbReference type="CDD" id="cd19756">
    <property type="entry name" value="Bbox2"/>
    <property type="match status" value="1"/>
</dbReference>
<dbReference type="InterPro" id="IPR019787">
    <property type="entry name" value="Znf_PHD-finger"/>
</dbReference>
<evidence type="ECO:0000256" key="1">
    <source>
        <dbReference type="ARBA" id="ARBA00022723"/>
    </source>
</evidence>
<evidence type="ECO:0000256" key="4">
    <source>
        <dbReference type="PROSITE-ProRule" id="PRU00024"/>
    </source>
</evidence>
<dbReference type="Proteomes" id="UP001642540">
    <property type="component" value="Unassembled WGS sequence"/>
</dbReference>
<dbReference type="PROSITE" id="PS50016">
    <property type="entry name" value="ZF_PHD_2"/>
    <property type="match status" value="1"/>
</dbReference>
<feature type="domain" description="PHD-type" evidence="6">
    <location>
        <begin position="740"/>
        <end position="790"/>
    </location>
</feature>
<dbReference type="InterPro" id="IPR047153">
    <property type="entry name" value="TRIM45/56/19-like"/>
</dbReference>
<dbReference type="Gene3D" id="3.30.160.60">
    <property type="entry name" value="Classic Zinc Finger"/>
    <property type="match status" value="1"/>
</dbReference>
<evidence type="ECO:0000313" key="9">
    <source>
        <dbReference type="Proteomes" id="UP001642540"/>
    </source>
</evidence>
<feature type="compositionally biased region" description="Polar residues" evidence="5">
    <location>
        <begin position="548"/>
        <end position="568"/>
    </location>
</feature>
<dbReference type="Pfam" id="PF00643">
    <property type="entry name" value="zf-B_box"/>
    <property type="match status" value="1"/>
</dbReference>
<evidence type="ECO:0000259" key="6">
    <source>
        <dbReference type="PROSITE" id="PS50016"/>
    </source>
</evidence>
<dbReference type="SMART" id="SM00336">
    <property type="entry name" value="BBOX"/>
    <property type="match status" value="2"/>
</dbReference>
<dbReference type="SUPFAM" id="SSF57903">
    <property type="entry name" value="FYVE/PHD zinc finger"/>
    <property type="match status" value="1"/>
</dbReference>
<gene>
    <name evidence="8" type="ORF">ODALV1_LOCUS26890</name>
</gene>
<organism evidence="8 9">
    <name type="scientific">Orchesella dallaii</name>
    <dbReference type="NCBI Taxonomy" id="48710"/>
    <lineage>
        <taxon>Eukaryota</taxon>
        <taxon>Metazoa</taxon>
        <taxon>Ecdysozoa</taxon>
        <taxon>Arthropoda</taxon>
        <taxon>Hexapoda</taxon>
        <taxon>Collembola</taxon>
        <taxon>Entomobryomorpha</taxon>
        <taxon>Entomobryoidea</taxon>
        <taxon>Orchesellidae</taxon>
        <taxon>Orchesellinae</taxon>
        <taxon>Orchesella</taxon>
    </lineage>
</organism>
<dbReference type="InterPro" id="IPR011011">
    <property type="entry name" value="Znf_FYVE_PHD"/>
</dbReference>
<dbReference type="PANTHER" id="PTHR25462:SF296">
    <property type="entry name" value="MEIOTIC P26, ISOFORM F"/>
    <property type="match status" value="1"/>
</dbReference>
<feature type="domain" description="B box-type" evidence="7">
    <location>
        <begin position="167"/>
        <end position="207"/>
    </location>
</feature>
<dbReference type="InterPro" id="IPR001965">
    <property type="entry name" value="Znf_PHD"/>
</dbReference>
<dbReference type="InterPro" id="IPR013083">
    <property type="entry name" value="Znf_RING/FYVE/PHD"/>
</dbReference>
<feature type="compositionally biased region" description="Polar residues" evidence="5">
    <location>
        <begin position="684"/>
        <end position="696"/>
    </location>
</feature>
<dbReference type="PROSITE" id="PS01359">
    <property type="entry name" value="ZF_PHD_1"/>
    <property type="match status" value="1"/>
</dbReference>
<feature type="region of interest" description="Disordered" evidence="5">
    <location>
        <begin position="399"/>
        <end position="428"/>
    </location>
</feature>
<evidence type="ECO:0000259" key="7">
    <source>
        <dbReference type="PROSITE" id="PS50119"/>
    </source>
</evidence>
<keyword evidence="9" id="KW-1185">Reference proteome</keyword>
<feature type="region of interest" description="Disordered" evidence="5">
    <location>
        <begin position="484"/>
        <end position="638"/>
    </location>
</feature>
<sequence length="942" mass="105748">MNPDGLETMDTDEELNDPKVVDDLPWTKCVEGCNIDENKEVISLTCLHTICSDECLAKMKAHSRGIDDGEVLYCGICQASIAPEDLEHRIVPSVMFGKKSSIDIEDIVVTCENCVLDLPAIAYCVDCSLCLCEQCKLMHTRARSTHLHQIKDCLEEQKQKQVVDLRRSTQKCLNHGDRIKTHYCFVCAENICEICIEEHAGHKIFRMQDVMDEMNACIETSGKLVEKFGRAKQDVAKKHDELQSDWKAVNETINNRSNLLVKSFLNRMNELKFDGKRQFIKKKADLNVKYKGIEYATTMTNSIMKACEEIVSNRNERSVINFVEQYRSPLNKLTELGKKFGQDYDLFVEKDWHFAVETDAKFPHNLSRDGFEGWGQIEYTYTPKVKPAAPTRTYAGVRKSANVGDSSKSAKSNNTATPSTSAGISLTSDVTEGAPKLQSAVKSTGASQLSVNKVKTIATAHLQTIDNEDGRSGLSMPLIKTYGKSASTGTGISNGDPMESSRLGIRESEDSTPSTSSTANDIDSNHSELQTSTKDKNGHEDMEVDSASVGNEDQGQSDDTMLVSSSTMSKEESDRVLSQSTKVSSEDNETENSAQSRSHVRPSGASPGSSVSSPSEKSETPNLGLGKRERKKKKFPEFLDTDQSFKILRLQNSASNSASKRQTPSGTPKMPDGNTRGRGRPRVQQRNPVETPSLDSSAGIIERGRGRPKKNPILDTFEEVPLSTLENPPDFHVTNVDDNEDYCSICRDGGDELKLRCDFCLEVFHLSCHIPPLKNGPPEGNWECNYCTKKEQIDKIISQFPEDEGSEGCPLVEKNQRHYLLACKFIMECYKIPQIPAMRWVFHSGYMETVGKVPYHLKYIYLRLSRADPEPFPSVIEFLRAFRQMFIQAFRLYKRVPQYADFLNHARECFEMFLRLVDQYYPEHRAEFNDVHQSTDASTASR</sequence>
<feature type="compositionally biased region" description="Polar residues" evidence="5">
    <location>
        <begin position="519"/>
        <end position="532"/>
    </location>
</feature>
<evidence type="ECO:0008006" key="10">
    <source>
        <dbReference type="Google" id="ProtNLM"/>
    </source>
</evidence>
<feature type="compositionally biased region" description="Polar residues" evidence="5">
    <location>
        <begin position="484"/>
        <end position="493"/>
    </location>
</feature>
<feature type="compositionally biased region" description="Polar residues" evidence="5">
    <location>
        <begin position="403"/>
        <end position="428"/>
    </location>
</feature>
<dbReference type="SMART" id="SM00249">
    <property type="entry name" value="PHD"/>
    <property type="match status" value="1"/>
</dbReference>
<feature type="compositionally biased region" description="Polar residues" evidence="5">
    <location>
        <begin position="650"/>
        <end position="666"/>
    </location>
</feature>
<dbReference type="SUPFAM" id="SSF57845">
    <property type="entry name" value="B-box zinc-binding domain"/>
    <property type="match status" value="1"/>
</dbReference>
<protein>
    <recommendedName>
        <fullName evidence="10">E3 ubiquitin-protein ligase TRIM33</fullName>
    </recommendedName>
</protein>
<keyword evidence="1" id="KW-0479">Metal-binding</keyword>
<comment type="caution">
    <text evidence="8">The sequence shown here is derived from an EMBL/GenBank/DDBJ whole genome shotgun (WGS) entry which is preliminary data.</text>
</comment>
<evidence type="ECO:0000256" key="5">
    <source>
        <dbReference type="SAM" id="MobiDB-lite"/>
    </source>
</evidence>
<dbReference type="PROSITE" id="PS50119">
    <property type="entry name" value="ZF_BBOX"/>
    <property type="match status" value="1"/>
</dbReference>
<dbReference type="EMBL" id="CAXLJM020000117">
    <property type="protein sequence ID" value="CAL8137378.1"/>
    <property type="molecule type" value="Genomic_DNA"/>
</dbReference>
<evidence type="ECO:0000256" key="2">
    <source>
        <dbReference type="ARBA" id="ARBA00022771"/>
    </source>
</evidence>
<dbReference type="InterPro" id="IPR019786">
    <property type="entry name" value="Zinc_finger_PHD-type_CS"/>
</dbReference>
<accession>A0ABP1RW50</accession>
<reference evidence="8 9" key="1">
    <citation type="submission" date="2024-08" db="EMBL/GenBank/DDBJ databases">
        <authorList>
            <person name="Cucini C."/>
            <person name="Frati F."/>
        </authorList>
    </citation>
    <scope>NUCLEOTIDE SEQUENCE [LARGE SCALE GENOMIC DNA]</scope>
</reference>
<name>A0ABP1RW50_9HEXA</name>
<feature type="compositionally biased region" description="Low complexity" evidence="5">
    <location>
        <begin position="602"/>
        <end position="625"/>
    </location>
</feature>
<feature type="region of interest" description="Disordered" evidence="5">
    <location>
        <begin position="650"/>
        <end position="714"/>
    </location>
</feature>